<dbReference type="PANTHER" id="PTHR24243">
    <property type="entry name" value="G-PROTEIN COUPLED RECEPTOR"/>
    <property type="match status" value="1"/>
</dbReference>
<dbReference type="PRINTS" id="PR00237">
    <property type="entry name" value="GPCRRHODOPSN"/>
</dbReference>
<feature type="compositionally biased region" description="Polar residues" evidence="8">
    <location>
        <begin position="58"/>
        <end position="77"/>
    </location>
</feature>
<evidence type="ECO:0000259" key="11">
    <source>
        <dbReference type="PROSITE" id="PS50262"/>
    </source>
</evidence>
<dbReference type="AlphaFoldDB" id="A0A7M5X736"/>
<evidence type="ECO:0000313" key="12">
    <source>
        <dbReference type="EnsemblMetazoa" id="CLYHEMP018996.1"/>
    </source>
</evidence>
<evidence type="ECO:0000256" key="9">
    <source>
        <dbReference type="SAM" id="Phobius"/>
    </source>
</evidence>
<feature type="compositionally biased region" description="Basic and acidic residues" evidence="8">
    <location>
        <begin position="568"/>
        <end position="578"/>
    </location>
</feature>
<keyword evidence="6" id="KW-0675">Receptor</keyword>
<feature type="compositionally biased region" description="Polar residues" evidence="8">
    <location>
        <begin position="579"/>
        <end position="588"/>
    </location>
</feature>
<dbReference type="InterPro" id="IPR000276">
    <property type="entry name" value="GPCR_Rhodpsn"/>
</dbReference>
<evidence type="ECO:0000256" key="2">
    <source>
        <dbReference type="ARBA" id="ARBA00022692"/>
    </source>
</evidence>
<feature type="compositionally biased region" description="Polar residues" evidence="8">
    <location>
        <begin position="27"/>
        <end position="43"/>
    </location>
</feature>
<feature type="domain" description="G-protein coupled receptors family 1 profile" evidence="11">
    <location>
        <begin position="229"/>
        <end position="488"/>
    </location>
</feature>
<reference evidence="12" key="1">
    <citation type="submission" date="2021-01" db="UniProtKB">
        <authorList>
            <consortium name="EnsemblMetazoa"/>
        </authorList>
    </citation>
    <scope>IDENTIFICATION</scope>
</reference>
<dbReference type="EnsemblMetazoa" id="CLYHEMT018996.1">
    <property type="protein sequence ID" value="CLYHEMP018996.1"/>
    <property type="gene ID" value="CLYHEMG018996"/>
</dbReference>
<feature type="transmembrane region" description="Helical" evidence="9">
    <location>
        <begin position="210"/>
        <end position="238"/>
    </location>
</feature>
<organism evidence="12 13">
    <name type="scientific">Clytia hemisphaerica</name>
    <dbReference type="NCBI Taxonomy" id="252671"/>
    <lineage>
        <taxon>Eukaryota</taxon>
        <taxon>Metazoa</taxon>
        <taxon>Cnidaria</taxon>
        <taxon>Hydrozoa</taxon>
        <taxon>Hydroidolina</taxon>
        <taxon>Leptothecata</taxon>
        <taxon>Obeliida</taxon>
        <taxon>Clytiidae</taxon>
        <taxon>Clytia</taxon>
    </lineage>
</organism>
<dbReference type="OrthoDB" id="5987936at2759"/>
<feature type="transmembrane region" description="Helical" evidence="9">
    <location>
        <begin position="250"/>
        <end position="270"/>
    </location>
</feature>
<feature type="transmembrane region" description="Helical" evidence="9">
    <location>
        <begin position="378"/>
        <end position="398"/>
    </location>
</feature>
<dbReference type="InterPro" id="IPR017452">
    <property type="entry name" value="GPCR_Rhodpsn_7TM"/>
</dbReference>
<keyword evidence="3 9" id="KW-1133">Transmembrane helix</keyword>
<keyword evidence="2 9" id="KW-0812">Transmembrane</keyword>
<dbReference type="SUPFAM" id="SSF81321">
    <property type="entry name" value="Family A G protein-coupled receptor-like"/>
    <property type="match status" value="1"/>
</dbReference>
<dbReference type="GO" id="GO:0016020">
    <property type="term" value="C:membrane"/>
    <property type="evidence" value="ECO:0007669"/>
    <property type="project" value="UniProtKB-SubCell"/>
</dbReference>
<evidence type="ECO:0000256" key="5">
    <source>
        <dbReference type="ARBA" id="ARBA00023136"/>
    </source>
</evidence>
<evidence type="ECO:0000256" key="4">
    <source>
        <dbReference type="ARBA" id="ARBA00023040"/>
    </source>
</evidence>
<proteinExistence type="predicted"/>
<feature type="chain" id="PRO_5029476600" description="G-protein coupled receptors family 1 profile domain-containing protein" evidence="10">
    <location>
        <begin position="19"/>
        <end position="588"/>
    </location>
</feature>
<feature type="region of interest" description="Disordered" evidence="8">
    <location>
        <begin position="551"/>
        <end position="588"/>
    </location>
</feature>
<feature type="region of interest" description="Disordered" evidence="8">
    <location>
        <begin position="27"/>
        <end position="109"/>
    </location>
</feature>
<keyword evidence="4" id="KW-0297">G-protein coupled receptor</keyword>
<evidence type="ECO:0000313" key="13">
    <source>
        <dbReference type="Proteomes" id="UP000594262"/>
    </source>
</evidence>
<feature type="transmembrane region" description="Helical" evidence="9">
    <location>
        <begin position="332"/>
        <end position="358"/>
    </location>
</feature>
<accession>A0A7M5X736</accession>
<dbReference type="CDD" id="cd00637">
    <property type="entry name" value="7tm_classA_rhodopsin-like"/>
    <property type="match status" value="1"/>
</dbReference>
<dbReference type="PROSITE" id="PS50262">
    <property type="entry name" value="G_PROTEIN_RECEP_F1_2"/>
    <property type="match status" value="1"/>
</dbReference>
<protein>
    <recommendedName>
        <fullName evidence="11">G-protein coupled receptors family 1 profile domain-containing protein</fullName>
    </recommendedName>
</protein>
<dbReference type="Gene3D" id="1.20.1070.10">
    <property type="entry name" value="Rhodopsin 7-helix transmembrane proteins"/>
    <property type="match status" value="1"/>
</dbReference>
<feature type="signal peptide" evidence="10">
    <location>
        <begin position="1"/>
        <end position="18"/>
    </location>
</feature>
<dbReference type="GO" id="GO:0004930">
    <property type="term" value="F:G protein-coupled receptor activity"/>
    <property type="evidence" value="ECO:0007669"/>
    <property type="project" value="UniProtKB-KW"/>
</dbReference>
<feature type="compositionally biased region" description="Basic residues" evidence="8">
    <location>
        <begin position="555"/>
        <end position="567"/>
    </location>
</feature>
<sequence length="588" mass="66685">RSIIFIIIFNSIVGFISASDQSKPLNNSIIKTHNHQNNNSQPIGASKLDDPTLPEASNLDSPTLNGASKLDNLTLNGVSKLDNPTLDETSRLDEPALSETSKLDDPTLPNLNKFSLNKTMLDRICNGQNNTTRNNETGRQISIDRAHQAISPNNYGTLNSSDSDAEDLVNYTSLKDDNEYNTNASKILPNSSICIHHRRRQHRQRRIPSVFIIIIIIIEIVIFIIGVTGNIMIVLTILTTKSMHSTQNFFVFNLAITDLVTLVNLPMKIWQQLAPYLLLPGWPFGEFSCIYVVPIFDIFPSVSILTLVAIYIDRYRAITATLATAVSLKYIILLLAANWIGNYLVVGLPVTFVMTYIAPSQCMANFTSASLRRTYFTLRTVLLYVLPSSIIFFCFVRVNKVLGNSMRFLQRSVTGKSQVVRLKRQKRVMTMFFVIFLTFVICYFPYNTLTIVYHYVPSLGQYPELITSFMHVAAMLGIAYSACNSVILYHLSKAFRVKFQKYLPFLKCFTRLEKEDTIDNHDRRHTTIEDLDDGEETKTNRRFSGANLFSSKGGTFKRRFGPKRPHHPNGETQEHELLENNNITNHDL</sequence>
<keyword evidence="5 9" id="KW-0472">Membrane</keyword>
<feature type="transmembrane region" description="Helical" evidence="9">
    <location>
        <begin position="428"/>
        <end position="446"/>
    </location>
</feature>
<dbReference type="PANTHER" id="PTHR24243:SF208">
    <property type="entry name" value="PYROKININ-1 RECEPTOR"/>
    <property type="match status" value="1"/>
</dbReference>
<evidence type="ECO:0000256" key="10">
    <source>
        <dbReference type="SAM" id="SignalP"/>
    </source>
</evidence>
<dbReference type="Pfam" id="PF00001">
    <property type="entry name" value="7tm_1"/>
    <property type="match status" value="1"/>
</dbReference>
<evidence type="ECO:0000256" key="3">
    <source>
        <dbReference type="ARBA" id="ARBA00022989"/>
    </source>
</evidence>
<comment type="subcellular location">
    <subcellularLocation>
        <location evidence="1">Membrane</location>
        <topology evidence="1">Multi-pass membrane protein</topology>
    </subcellularLocation>
</comment>
<evidence type="ECO:0000256" key="8">
    <source>
        <dbReference type="SAM" id="MobiDB-lite"/>
    </source>
</evidence>
<dbReference type="Proteomes" id="UP000594262">
    <property type="component" value="Unplaced"/>
</dbReference>
<feature type="transmembrane region" description="Helical" evidence="9">
    <location>
        <begin position="466"/>
        <end position="491"/>
    </location>
</feature>
<keyword evidence="13" id="KW-1185">Reference proteome</keyword>
<evidence type="ECO:0000256" key="6">
    <source>
        <dbReference type="ARBA" id="ARBA00023170"/>
    </source>
</evidence>
<keyword evidence="10" id="KW-0732">Signal</keyword>
<keyword evidence="7" id="KW-0807">Transducer</keyword>
<evidence type="ECO:0000256" key="7">
    <source>
        <dbReference type="ARBA" id="ARBA00023224"/>
    </source>
</evidence>
<evidence type="ECO:0000256" key="1">
    <source>
        <dbReference type="ARBA" id="ARBA00004141"/>
    </source>
</evidence>
<name>A0A7M5X736_9CNID</name>
<feature type="transmembrane region" description="Helical" evidence="9">
    <location>
        <begin position="290"/>
        <end position="312"/>
    </location>
</feature>